<proteinExistence type="inferred from homology"/>
<keyword evidence="7 12" id="KW-0067">ATP-binding</keyword>
<dbReference type="PROSITE" id="PS00674">
    <property type="entry name" value="AAA"/>
    <property type="match status" value="1"/>
</dbReference>
<evidence type="ECO:0000256" key="4">
    <source>
        <dbReference type="ARBA" id="ARBA00022741"/>
    </source>
</evidence>
<dbReference type="InterPro" id="IPR027417">
    <property type="entry name" value="P-loop_NTPase"/>
</dbReference>
<dbReference type="SMART" id="SM00382">
    <property type="entry name" value="AAA"/>
    <property type="match status" value="1"/>
</dbReference>
<evidence type="ECO:0000256" key="9">
    <source>
        <dbReference type="ARBA" id="ARBA00023128"/>
    </source>
</evidence>
<dbReference type="SUPFAM" id="SSF52540">
    <property type="entry name" value="P-loop containing nucleoside triphosphate hydrolases"/>
    <property type="match status" value="1"/>
</dbReference>
<keyword evidence="6" id="KW-0378">Hydrolase</keyword>
<reference evidence="17" key="1">
    <citation type="journal article" date="2014" name="Proc. Natl. Acad. Sci. U.S.A.">
        <title>Extensive sampling of basidiomycete genomes demonstrates inadequacy of the white-rot/brown-rot paradigm for wood decay fungi.</title>
        <authorList>
            <person name="Riley R."/>
            <person name="Salamov A.A."/>
            <person name="Brown D.W."/>
            <person name="Nagy L.G."/>
            <person name="Floudas D."/>
            <person name="Held B.W."/>
            <person name="Levasseur A."/>
            <person name="Lombard V."/>
            <person name="Morin E."/>
            <person name="Otillar R."/>
            <person name="Lindquist E.A."/>
            <person name="Sun H."/>
            <person name="LaButti K.M."/>
            <person name="Schmutz J."/>
            <person name="Jabbour D."/>
            <person name="Luo H."/>
            <person name="Baker S.E."/>
            <person name="Pisabarro A.G."/>
            <person name="Walton J.D."/>
            <person name="Blanchette R.A."/>
            <person name="Henrissat B."/>
            <person name="Martin F."/>
            <person name="Cullen D."/>
            <person name="Hibbett D.S."/>
            <person name="Grigoriev I.V."/>
        </authorList>
    </citation>
    <scope>NUCLEOTIDE SEQUENCE [LARGE SCALE GENOMIC DNA]</scope>
    <source>
        <strain evidence="17">CBS 339.88</strain>
    </source>
</reference>
<keyword evidence="17" id="KW-1185">Reference proteome</keyword>
<dbReference type="InterPro" id="IPR003593">
    <property type="entry name" value="AAA+_ATPase"/>
</dbReference>
<dbReference type="HOGENOM" id="CLU_010189_3_2_1"/>
<dbReference type="Pfam" id="PF25426">
    <property type="entry name" value="AAA_lid_BCS1"/>
    <property type="match status" value="1"/>
</dbReference>
<feature type="domain" description="BCS1 N-terminal" evidence="15">
    <location>
        <begin position="92"/>
        <end position="276"/>
    </location>
</feature>
<dbReference type="InterPro" id="IPR014851">
    <property type="entry name" value="BCS1_N"/>
</dbReference>
<evidence type="ECO:0000256" key="10">
    <source>
        <dbReference type="ARBA" id="ARBA00023136"/>
    </source>
</evidence>
<sequence length="619" mass="68308">MTSFEISNNYPTLVDQAVFETRLGYIGRPLILAQQVFSALSIGLNQPDGSGCGNTSAPVTTPKTQSTLPNDITSVIGFFLSSSALWDWLKLIVYGSVLETFRRLGIYLYYKLYNSFFITAHFVEDDSSFDWMMIWLSQKPSWKRARDVQISTRSFGLESTAVLIEGEEEDTSSLATGKRQLAFLPSQNSVHSFWYKGRWVRATRSVRQATGYYNAREEILELCIFSMDHRILNELLIEAKKAYLAAQENTISIYTSDSHNSWHHVASRPKRPLTSIVLDPGIKDLLVDDARDFLASKAWYSARGIPFRRGYLLYGAPGSGKTSIIHSLAGELGLDVYIISLSRSGLDDTALSELISDLPERCIALMEDIDAAFSQTLKRDLEKEDDQAAQKEGKGDQAGSTTSRVSLSGLLNALDGVGAQEGRILFATTNKYSSLDPALCRPGRMDIHINFKLASKYQASELYQCFYLPDSEAMEQSKTIEKDASSDDSGYSSANEKDACPTPPSPTSSDGATTIPNPEPVSFSGHTHRDRAPKLSASQVASLAAKFAHAIPEREFSMASLQGYLMGYKTRPYDAISGAPAWVEKERAEIAKRVKTAPVSPVPATEAKTKESKVETPET</sequence>
<dbReference type="GO" id="GO:0005743">
    <property type="term" value="C:mitochondrial inner membrane"/>
    <property type="evidence" value="ECO:0007669"/>
    <property type="project" value="UniProtKB-SubCell"/>
</dbReference>
<dbReference type="STRING" id="685588.A0A067TEH7"/>
<keyword evidence="4 12" id="KW-0547">Nucleotide-binding</keyword>
<feature type="region of interest" description="Disordered" evidence="13">
    <location>
        <begin position="383"/>
        <end position="402"/>
    </location>
</feature>
<organism evidence="16 17">
    <name type="scientific">Galerina marginata (strain CBS 339.88)</name>
    <dbReference type="NCBI Taxonomy" id="685588"/>
    <lineage>
        <taxon>Eukaryota</taxon>
        <taxon>Fungi</taxon>
        <taxon>Dikarya</taxon>
        <taxon>Basidiomycota</taxon>
        <taxon>Agaricomycotina</taxon>
        <taxon>Agaricomycetes</taxon>
        <taxon>Agaricomycetidae</taxon>
        <taxon>Agaricales</taxon>
        <taxon>Agaricineae</taxon>
        <taxon>Strophariaceae</taxon>
        <taxon>Galerina</taxon>
    </lineage>
</organism>
<feature type="region of interest" description="Disordered" evidence="13">
    <location>
        <begin position="594"/>
        <end position="619"/>
    </location>
</feature>
<dbReference type="Pfam" id="PF00004">
    <property type="entry name" value="AAA"/>
    <property type="match status" value="1"/>
</dbReference>
<dbReference type="InterPro" id="IPR057495">
    <property type="entry name" value="AAA_lid_BCS1"/>
</dbReference>
<dbReference type="PANTHER" id="PTHR23070">
    <property type="entry name" value="BCS1 AAA-TYPE ATPASE"/>
    <property type="match status" value="1"/>
</dbReference>
<feature type="compositionally biased region" description="Basic and acidic residues" evidence="13">
    <location>
        <begin position="383"/>
        <end position="395"/>
    </location>
</feature>
<evidence type="ECO:0000256" key="6">
    <source>
        <dbReference type="ARBA" id="ARBA00022801"/>
    </source>
</evidence>
<evidence type="ECO:0000259" key="14">
    <source>
        <dbReference type="SMART" id="SM00382"/>
    </source>
</evidence>
<evidence type="ECO:0000256" key="12">
    <source>
        <dbReference type="RuleBase" id="RU003651"/>
    </source>
</evidence>
<protein>
    <recommendedName>
        <fullName evidence="18">AAA+ ATPase domain-containing protein</fullName>
    </recommendedName>
</protein>
<dbReference type="OrthoDB" id="10251412at2759"/>
<gene>
    <name evidence="16" type="ORF">GALMADRAFT_241190</name>
</gene>
<dbReference type="Proteomes" id="UP000027222">
    <property type="component" value="Unassembled WGS sequence"/>
</dbReference>
<keyword evidence="10" id="KW-0472">Membrane</keyword>
<evidence type="ECO:0008006" key="18">
    <source>
        <dbReference type="Google" id="ProtNLM"/>
    </source>
</evidence>
<keyword evidence="8" id="KW-1133">Transmembrane helix</keyword>
<dbReference type="Pfam" id="PF08740">
    <property type="entry name" value="BCS1_N"/>
    <property type="match status" value="1"/>
</dbReference>
<evidence type="ECO:0000259" key="15">
    <source>
        <dbReference type="SMART" id="SM01024"/>
    </source>
</evidence>
<keyword evidence="3" id="KW-0812">Transmembrane</keyword>
<name>A0A067TEH7_GALM3</name>
<accession>A0A067TEH7</accession>
<evidence type="ECO:0000256" key="7">
    <source>
        <dbReference type="ARBA" id="ARBA00022840"/>
    </source>
</evidence>
<dbReference type="InterPro" id="IPR003960">
    <property type="entry name" value="ATPase_AAA_CS"/>
</dbReference>
<dbReference type="GO" id="GO:0005524">
    <property type="term" value="F:ATP binding"/>
    <property type="evidence" value="ECO:0007669"/>
    <property type="project" value="UniProtKB-KW"/>
</dbReference>
<feature type="compositionally biased region" description="Polar residues" evidence="13">
    <location>
        <begin position="507"/>
        <end position="516"/>
    </location>
</feature>
<dbReference type="GO" id="GO:0016887">
    <property type="term" value="F:ATP hydrolysis activity"/>
    <property type="evidence" value="ECO:0007669"/>
    <property type="project" value="InterPro"/>
</dbReference>
<evidence type="ECO:0000256" key="5">
    <source>
        <dbReference type="ARBA" id="ARBA00022792"/>
    </source>
</evidence>
<feature type="region of interest" description="Disordered" evidence="13">
    <location>
        <begin position="477"/>
        <end position="535"/>
    </location>
</feature>
<evidence type="ECO:0000256" key="2">
    <source>
        <dbReference type="ARBA" id="ARBA00007448"/>
    </source>
</evidence>
<comment type="subcellular location">
    <subcellularLocation>
        <location evidence="1">Mitochondrion inner membrane</location>
        <topology evidence="1">Single-pass membrane protein</topology>
    </subcellularLocation>
</comment>
<dbReference type="EMBL" id="KL142371">
    <property type="protein sequence ID" value="KDR80757.1"/>
    <property type="molecule type" value="Genomic_DNA"/>
</dbReference>
<dbReference type="InterPro" id="IPR003959">
    <property type="entry name" value="ATPase_AAA_core"/>
</dbReference>
<evidence type="ECO:0000256" key="8">
    <source>
        <dbReference type="ARBA" id="ARBA00022989"/>
    </source>
</evidence>
<comment type="catalytic activity">
    <reaction evidence="11">
        <text>ATP + H2O = ADP + phosphate + H(+)</text>
        <dbReference type="Rhea" id="RHEA:13065"/>
        <dbReference type="ChEBI" id="CHEBI:15377"/>
        <dbReference type="ChEBI" id="CHEBI:15378"/>
        <dbReference type="ChEBI" id="CHEBI:30616"/>
        <dbReference type="ChEBI" id="CHEBI:43474"/>
        <dbReference type="ChEBI" id="CHEBI:456216"/>
    </reaction>
    <physiologicalReaction direction="left-to-right" evidence="11">
        <dbReference type="Rhea" id="RHEA:13066"/>
    </physiologicalReaction>
</comment>
<evidence type="ECO:0000313" key="17">
    <source>
        <dbReference type="Proteomes" id="UP000027222"/>
    </source>
</evidence>
<evidence type="ECO:0000256" key="11">
    <source>
        <dbReference type="ARBA" id="ARBA00048778"/>
    </source>
</evidence>
<keyword evidence="5" id="KW-0999">Mitochondrion inner membrane</keyword>
<evidence type="ECO:0000256" key="1">
    <source>
        <dbReference type="ARBA" id="ARBA00004434"/>
    </source>
</evidence>
<evidence type="ECO:0000313" key="16">
    <source>
        <dbReference type="EMBL" id="KDR80757.1"/>
    </source>
</evidence>
<evidence type="ECO:0000256" key="3">
    <source>
        <dbReference type="ARBA" id="ARBA00022692"/>
    </source>
</evidence>
<dbReference type="Gene3D" id="3.40.50.300">
    <property type="entry name" value="P-loop containing nucleotide triphosphate hydrolases"/>
    <property type="match status" value="1"/>
</dbReference>
<dbReference type="AlphaFoldDB" id="A0A067TEH7"/>
<feature type="domain" description="AAA+ ATPase" evidence="14">
    <location>
        <begin position="307"/>
        <end position="455"/>
    </location>
</feature>
<feature type="compositionally biased region" description="Basic and acidic residues" evidence="13">
    <location>
        <begin position="607"/>
        <end position="619"/>
    </location>
</feature>
<dbReference type="SMART" id="SM01024">
    <property type="entry name" value="BCS1_N"/>
    <property type="match status" value="1"/>
</dbReference>
<dbReference type="InterPro" id="IPR050747">
    <property type="entry name" value="Mitochondrial_chaperone_BCS1"/>
</dbReference>
<keyword evidence="9" id="KW-0496">Mitochondrion</keyword>
<evidence type="ECO:0000256" key="13">
    <source>
        <dbReference type="SAM" id="MobiDB-lite"/>
    </source>
</evidence>
<comment type="similarity">
    <text evidence="2">Belongs to the AAA ATPase family. BCS1 subfamily.</text>
</comment>